<dbReference type="InterPro" id="IPR016187">
    <property type="entry name" value="CTDL_fold"/>
</dbReference>
<keyword evidence="5" id="KW-1185">Reference proteome</keyword>
<feature type="signal peptide" evidence="2">
    <location>
        <begin position="1"/>
        <end position="18"/>
    </location>
</feature>
<dbReference type="Ensembl" id="ENSNMLT00000012947.1">
    <property type="protein sequence ID" value="ENSNMLP00000011454.1"/>
    <property type="gene ID" value="ENSNMLG00000007824.1"/>
</dbReference>
<reference evidence="4" key="2">
    <citation type="submission" date="2025-09" db="UniProtKB">
        <authorList>
            <consortium name="Ensembl"/>
        </authorList>
    </citation>
    <scope>IDENTIFICATION</scope>
</reference>
<dbReference type="AlphaFoldDB" id="A0A8C6SWI3"/>
<evidence type="ECO:0000313" key="4">
    <source>
        <dbReference type="Ensembl" id="ENSNMLP00000011454.1"/>
    </source>
</evidence>
<dbReference type="PANTHER" id="PTHR45784">
    <property type="entry name" value="C-TYPE LECTIN DOMAIN FAMILY 20 MEMBER A-RELATED"/>
    <property type="match status" value="1"/>
</dbReference>
<dbReference type="Pfam" id="PF00059">
    <property type="entry name" value="Lectin_C"/>
    <property type="match status" value="1"/>
</dbReference>
<protein>
    <recommendedName>
        <fullName evidence="3">C-type lectin domain-containing protein</fullName>
    </recommendedName>
</protein>
<evidence type="ECO:0000256" key="2">
    <source>
        <dbReference type="SAM" id="SignalP"/>
    </source>
</evidence>
<accession>A0A8C6SWI3</accession>
<evidence type="ECO:0000259" key="3">
    <source>
        <dbReference type="PROSITE" id="PS50041"/>
    </source>
</evidence>
<evidence type="ECO:0000256" key="1">
    <source>
        <dbReference type="ARBA" id="ARBA00023157"/>
    </source>
</evidence>
<feature type="domain" description="C-type lectin" evidence="3">
    <location>
        <begin position="16"/>
        <end position="125"/>
    </location>
</feature>
<dbReference type="PANTHER" id="PTHR45784:SF3">
    <property type="entry name" value="C-TYPE LECTIN DOMAIN FAMILY 4 MEMBER K-LIKE-RELATED"/>
    <property type="match status" value="1"/>
</dbReference>
<dbReference type="InterPro" id="IPR001304">
    <property type="entry name" value="C-type_lectin-like"/>
</dbReference>
<feature type="chain" id="PRO_5034683347" description="C-type lectin domain-containing protein" evidence="2">
    <location>
        <begin position="19"/>
        <end position="153"/>
    </location>
</feature>
<name>A0A8C6SWI3_9GOBI</name>
<dbReference type="PROSITE" id="PS50041">
    <property type="entry name" value="C_TYPE_LECTIN_2"/>
    <property type="match status" value="1"/>
</dbReference>
<dbReference type="SMART" id="SM00034">
    <property type="entry name" value="CLECT"/>
    <property type="match status" value="1"/>
</dbReference>
<proteinExistence type="predicted"/>
<dbReference type="InterPro" id="IPR018378">
    <property type="entry name" value="C-type_lectin_CS"/>
</dbReference>
<dbReference type="Gene3D" id="3.10.100.10">
    <property type="entry name" value="Mannose-Binding Protein A, subunit A"/>
    <property type="match status" value="1"/>
</dbReference>
<keyword evidence="1" id="KW-1015">Disulfide bond</keyword>
<dbReference type="InterPro" id="IPR016186">
    <property type="entry name" value="C-type_lectin-like/link_sf"/>
</dbReference>
<dbReference type="Proteomes" id="UP000694523">
    <property type="component" value="Unplaced"/>
</dbReference>
<evidence type="ECO:0000313" key="5">
    <source>
        <dbReference type="Proteomes" id="UP000694523"/>
    </source>
</evidence>
<keyword evidence="2" id="KW-0732">Signal</keyword>
<dbReference type="PROSITE" id="PS00615">
    <property type="entry name" value="C_TYPE_LECTIN_1"/>
    <property type="match status" value="1"/>
</dbReference>
<organism evidence="4 5">
    <name type="scientific">Neogobius melanostomus</name>
    <name type="common">round goby</name>
    <dbReference type="NCBI Taxonomy" id="47308"/>
    <lineage>
        <taxon>Eukaryota</taxon>
        <taxon>Metazoa</taxon>
        <taxon>Chordata</taxon>
        <taxon>Craniata</taxon>
        <taxon>Vertebrata</taxon>
        <taxon>Euteleostomi</taxon>
        <taxon>Actinopterygii</taxon>
        <taxon>Neopterygii</taxon>
        <taxon>Teleostei</taxon>
        <taxon>Neoteleostei</taxon>
        <taxon>Acanthomorphata</taxon>
        <taxon>Gobiaria</taxon>
        <taxon>Gobiiformes</taxon>
        <taxon>Gobioidei</taxon>
        <taxon>Gobiidae</taxon>
        <taxon>Benthophilinae</taxon>
        <taxon>Neogobiini</taxon>
        <taxon>Neogobius</taxon>
    </lineage>
</organism>
<dbReference type="SUPFAM" id="SSF56436">
    <property type="entry name" value="C-type lectin-like"/>
    <property type="match status" value="1"/>
</dbReference>
<sequence>HICLNFTLFCLLFFENGAERYFLNPSNLTWRGAQSFCRGSYTDLVTVKTPDQIQGLVGTSEGSSVWIGLFRDEWTWSDQTPRAFRAWDQWNPSNQGGSRNCVSLHMQYSQWNSVSCETTYHFVCYSKSDSEYKNVQLASSLFNLQPCSRSKDK</sequence>
<reference evidence="4" key="1">
    <citation type="submission" date="2025-08" db="UniProtKB">
        <authorList>
            <consortium name="Ensembl"/>
        </authorList>
    </citation>
    <scope>IDENTIFICATION</scope>
</reference>